<dbReference type="RefSeq" id="XP_014561284.1">
    <property type="nucleotide sequence ID" value="XM_014705798.1"/>
</dbReference>
<feature type="compositionally biased region" description="Basic and acidic residues" evidence="1">
    <location>
        <begin position="528"/>
        <end position="537"/>
    </location>
</feature>
<accession>W7EUG9</accession>
<feature type="compositionally biased region" description="Acidic residues" evidence="1">
    <location>
        <begin position="313"/>
        <end position="341"/>
    </location>
</feature>
<dbReference type="EMBL" id="KI968697">
    <property type="protein sequence ID" value="EUN31831.1"/>
    <property type="molecule type" value="Genomic_DNA"/>
</dbReference>
<feature type="compositionally biased region" description="Low complexity" evidence="1">
    <location>
        <begin position="215"/>
        <end position="225"/>
    </location>
</feature>
<feature type="region of interest" description="Disordered" evidence="1">
    <location>
        <begin position="57"/>
        <end position="103"/>
    </location>
</feature>
<dbReference type="Proteomes" id="UP000054337">
    <property type="component" value="Unassembled WGS sequence"/>
</dbReference>
<evidence type="ECO:0000313" key="2">
    <source>
        <dbReference type="EMBL" id="EUN31831.1"/>
    </source>
</evidence>
<feature type="compositionally biased region" description="Low complexity" evidence="1">
    <location>
        <begin position="86"/>
        <end position="102"/>
    </location>
</feature>
<evidence type="ECO:0000256" key="1">
    <source>
        <dbReference type="SAM" id="MobiDB-lite"/>
    </source>
</evidence>
<feature type="compositionally biased region" description="Basic and acidic residues" evidence="1">
    <location>
        <begin position="342"/>
        <end position="352"/>
    </location>
</feature>
<proteinExistence type="predicted"/>
<dbReference type="AlphaFoldDB" id="W7EUG9"/>
<dbReference type="GeneID" id="26252954"/>
<feature type="compositionally biased region" description="Polar residues" evidence="1">
    <location>
        <begin position="168"/>
        <end position="194"/>
    </location>
</feature>
<feature type="compositionally biased region" description="Basic and acidic residues" evidence="1">
    <location>
        <begin position="195"/>
        <end position="207"/>
    </location>
</feature>
<feature type="region of interest" description="Disordered" evidence="1">
    <location>
        <begin position="527"/>
        <end position="577"/>
    </location>
</feature>
<gene>
    <name evidence="2" type="ORF">COCVIDRAFT_22718</name>
</gene>
<feature type="region of interest" description="Disordered" evidence="1">
    <location>
        <begin position="256"/>
        <end position="292"/>
    </location>
</feature>
<feature type="region of interest" description="Disordered" evidence="1">
    <location>
        <begin position="129"/>
        <end position="233"/>
    </location>
</feature>
<name>W7EUG9_BIPV3</name>
<dbReference type="HOGENOM" id="CLU_034003_0_0_1"/>
<keyword evidence="3" id="KW-1185">Reference proteome</keyword>
<protein>
    <submittedName>
        <fullName evidence="2">Uncharacterized protein</fullName>
    </submittedName>
</protein>
<evidence type="ECO:0000313" key="3">
    <source>
        <dbReference type="Proteomes" id="UP000054337"/>
    </source>
</evidence>
<feature type="compositionally biased region" description="Polar residues" evidence="1">
    <location>
        <begin position="362"/>
        <end position="374"/>
    </location>
</feature>
<organism evidence="2 3">
    <name type="scientific">Bipolaris victoriae (strain FI3)</name>
    <name type="common">Victoria blight of oats agent</name>
    <name type="synonym">Cochliobolus victoriae</name>
    <dbReference type="NCBI Taxonomy" id="930091"/>
    <lineage>
        <taxon>Eukaryota</taxon>
        <taxon>Fungi</taxon>
        <taxon>Dikarya</taxon>
        <taxon>Ascomycota</taxon>
        <taxon>Pezizomycotina</taxon>
        <taxon>Dothideomycetes</taxon>
        <taxon>Pleosporomycetidae</taxon>
        <taxon>Pleosporales</taxon>
        <taxon>Pleosporineae</taxon>
        <taxon>Pleosporaceae</taxon>
        <taxon>Bipolaris</taxon>
    </lineage>
</organism>
<sequence>MSLNLTPSDPRNAEWIALRNKQITELQNFQDEVKAAKAKFFKDIEKKREDLIATHQREKNDLLNNEQANSSGTVLPKKSGDRPRQTPASTSKTSPYTSTPQTRLVKQTITDVINLYSDDDELVFLEQRNVPGSSTSAPAPAPALPRGNSKKSKCSPEASKPTRRENVLPQSPRNLGEQQRARTTTLNNANVSTDQTEHSAHVKEQGTRKSQQHVNNVLPLSQNSPSLPPGITTRARKSTLLGNAFKRPLVPVIRNPLAQNNSDIRGSSQVTTSSTHDSNTTPNQCSTAATSQTNDLRSYFARKSKRKVIDISSGEDGDEDGNEAGDEDGDDGSSFSDEEASSSEKEEEEKRTSTKRAKLGPSITSAATSGLSRTQKNRFGFQINPQSKVRANSQAAALSSQTLNSTAQSGTLNVPVAVSSDSTNHIIAVPTPAIAAKYSNRKAKLNAVAKIAQISQQSPEFFEHTNTGNGKGGHKATSVEKMSSGLQRISITPAPPSKYVGEEVDVLADDSDDESVRAPGRRRIVKTTIERKEEDGRNPFPLESDSSKHKFVNGVVFPTDEQCSSTKPRIKRREHWP</sequence>
<feature type="compositionally biased region" description="Polar residues" evidence="1">
    <location>
        <begin position="257"/>
        <end position="292"/>
    </location>
</feature>
<feature type="region of interest" description="Disordered" evidence="1">
    <location>
        <begin position="310"/>
        <end position="376"/>
    </location>
</feature>
<feature type="compositionally biased region" description="Polar residues" evidence="1">
    <location>
        <begin position="62"/>
        <end position="73"/>
    </location>
</feature>
<feature type="compositionally biased region" description="Basic residues" evidence="1">
    <location>
        <begin position="568"/>
        <end position="577"/>
    </location>
</feature>
<reference evidence="2 3" key="1">
    <citation type="journal article" date="2013" name="PLoS Genet.">
        <title>Comparative genome structure, secondary metabolite, and effector coding capacity across Cochliobolus pathogens.</title>
        <authorList>
            <person name="Condon B.J."/>
            <person name="Leng Y."/>
            <person name="Wu D."/>
            <person name="Bushley K.E."/>
            <person name="Ohm R.A."/>
            <person name="Otillar R."/>
            <person name="Martin J."/>
            <person name="Schackwitz W."/>
            <person name="Grimwood J."/>
            <person name="MohdZainudin N."/>
            <person name="Xue C."/>
            <person name="Wang R."/>
            <person name="Manning V.A."/>
            <person name="Dhillon B."/>
            <person name="Tu Z.J."/>
            <person name="Steffenson B.J."/>
            <person name="Salamov A."/>
            <person name="Sun H."/>
            <person name="Lowry S."/>
            <person name="LaButti K."/>
            <person name="Han J."/>
            <person name="Copeland A."/>
            <person name="Lindquist E."/>
            <person name="Barry K."/>
            <person name="Schmutz J."/>
            <person name="Baker S.E."/>
            <person name="Ciuffetti L.M."/>
            <person name="Grigoriev I.V."/>
            <person name="Zhong S."/>
            <person name="Turgeon B.G."/>
        </authorList>
    </citation>
    <scope>NUCLEOTIDE SEQUENCE [LARGE SCALE GENOMIC DNA]</scope>
    <source>
        <strain evidence="2 3">FI3</strain>
    </source>
</reference>
<dbReference type="OrthoDB" id="10443880at2759"/>